<dbReference type="SMART" id="SM00267">
    <property type="entry name" value="GGDEF"/>
    <property type="match status" value="1"/>
</dbReference>
<evidence type="ECO:0000313" key="3">
    <source>
        <dbReference type="EMBL" id="SNZ11395.1"/>
    </source>
</evidence>
<dbReference type="Proteomes" id="UP000219356">
    <property type="component" value="Unassembled WGS sequence"/>
</dbReference>
<dbReference type="GO" id="GO:1902201">
    <property type="term" value="P:negative regulation of bacterial-type flagellum-dependent cell motility"/>
    <property type="evidence" value="ECO:0007669"/>
    <property type="project" value="TreeGrafter"/>
</dbReference>
<dbReference type="PANTHER" id="PTHR45138">
    <property type="entry name" value="REGULATORY COMPONENTS OF SENSORY TRANSDUCTION SYSTEM"/>
    <property type="match status" value="1"/>
</dbReference>
<feature type="transmembrane region" description="Helical" evidence="1">
    <location>
        <begin position="6"/>
        <end position="25"/>
    </location>
</feature>
<dbReference type="Pfam" id="PF01590">
    <property type="entry name" value="GAF"/>
    <property type="match status" value="1"/>
</dbReference>
<dbReference type="InterPro" id="IPR029787">
    <property type="entry name" value="Nucleotide_cyclase"/>
</dbReference>
<feature type="transmembrane region" description="Helical" evidence="1">
    <location>
        <begin position="37"/>
        <end position="56"/>
    </location>
</feature>
<feature type="transmembrane region" description="Helical" evidence="1">
    <location>
        <begin position="138"/>
        <end position="158"/>
    </location>
</feature>
<dbReference type="InterPro" id="IPR050469">
    <property type="entry name" value="Diguanylate_Cyclase"/>
</dbReference>
<dbReference type="Gene3D" id="3.30.70.270">
    <property type="match status" value="1"/>
</dbReference>
<dbReference type="NCBIfam" id="TIGR00254">
    <property type="entry name" value="GGDEF"/>
    <property type="match status" value="1"/>
</dbReference>
<dbReference type="GO" id="GO:0043709">
    <property type="term" value="P:cell adhesion involved in single-species biofilm formation"/>
    <property type="evidence" value="ECO:0007669"/>
    <property type="project" value="TreeGrafter"/>
</dbReference>
<feature type="transmembrane region" description="Helical" evidence="1">
    <location>
        <begin position="62"/>
        <end position="95"/>
    </location>
</feature>
<reference evidence="4" key="1">
    <citation type="submission" date="2017-09" db="EMBL/GenBank/DDBJ databases">
        <authorList>
            <person name="Varghese N."/>
            <person name="Submissions S."/>
        </authorList>
    </citation>
    <scope>NUCLEOTIDE SEQUENCE [LARGE SCALE GENOMIC DNA]</scope>
    <source>
        <strain evidence="4">CGMCC 1.8913</strain>
    </source>
</reference>
<protein>
    <submittedName>
        <fullName evidence="3">Diguanylate cyclase with GAF sensor</fullName>
    </submittedName>
</protein>
<dbReference type="SUPFAM" id="SSF55073">
    <property type="entry name" value="Nucleotide cyclase"/>
    <property type="match status" value="1"/>
</dbReference>
<keyword evidence="1" id="KW-0812">Transmembrane</keyword>
<evidence type="ECO:0000256" key="1">
    <source>
        <dbReference type="SAM" id="Phobius"/>
    </source>
</evidence>
<feature type="domain" description="GGDEF" evidence="2">
    <location>
        <begin position="427"/>
        <end position="568"/>
    </location>
</feature>
<dbReference type="PROSITE" id="PS50887">
    <property type="entry name" value="GGDEF"/>
    <property type="match status" value="1"/>
</dbReference>
<dbReference type="Pfam" id="PF00990">
    <property type="entry name" value="GGDEF"/>
    <property type="match status" value="1"/>
</dbReference>
<keyword evidence="1" id="KW-0472">Membrane</keyword>
<evidence type="ECO:0000313" key="4">
    <source>
        <dbReference type="Proteomes" id="UP000219356"/>
    </source>
</evidence>
<dbReference type="Gene3D" id="3.30.450.40">
    <property type="match status" value="1"/>
</dbReference>
<feature type="transmembrane region" description="Helical" evidence="1">
    <location>
        <begin position="178"/>
        <end position="199"/>
    </location>
</feature>
<dbReference type="RefSeq" id="WP_097041687.1">
    <property type="nucleotide sequence ID" value="NZ_OBEK01000002.1"/>
</dbReference>
<keyword evidence="1" id="KW-1133">Transmembrane helix</keyword>
<dbReference type="CDD" id="cd01949">
    <property type="entry name" value="GGDEF"/>
    <property type="match status" value="1"/>
</dbReference>
<dbReference type="GO" id="GO:0005886">
    <property type="term" value="C:plasma membrane"/>
    <property type="evidence" value="ECO:0007669"/>
    <property type="project" value="TreeGrafter"/>
</dbReference>
<feature type="transmembrane region" description="Helical" evidence="1">
    <location>
        <begin position="107"/>
        <end position="126"/>
    </location>
</feature>
<dbReference type="EMBL" id="OBEK01000002">
    <property type="protein sequence ID" value="SNZ11395.1"/>
    <property type="molecule type" value="Genomic_DNA"/>
</dbReference>
<accession>A0A285NPK3</accession>
<dbReference type="SUPFAM" id="SSF55781">
    <property type="entry name" value="GAF domain-like"/>
    <property type="match status" value="1"/>
</dbReference>
<dbReference type="GO" id="GO:0052621">
    <property type="term" value="F:diguanylate cyclase activity"/>
    <property type="evidence" value="ECO:0007669"/>
    <property type="project" value="TreeGrafter"/>
</dbReference>
<dbReference type="AlphaFoldDB" id="A0A285NPK3"/>
<organism evidence="3 4">
    <name type="scientific">Terribacillus aidingensis</name>
    <dbReference type="NCBI Taxonomy" id="586416"/>
    <lineage>
        <taxon>Bacteria</taxon>
        <taxon>Bacillati</taxon>
        <taxon>Bacillota</taxon>
        <taxon>Bacilli</taxon>
        <taxon>Bacillales</taxon>
        <taxon>Bacillaceae</taxon>
        <taxon>Terribacillus</taxon>
    </lineage>
</organism>
<sequence length="578" mass="66458">MVSSSKRLWIWIAWLIIWPVSLFMIYQHTDIQEIKWLDLSAFTTLAIVVALFPIMVNQIPVFFLNGITLVIYLNFGLFIELIITTLSITIVLLQVRVTRKDIFRIPLNYVMFLVMSVSAAGVYHLFELPGSEKTLGTPLHIIAILAYSLTLFLLNHVLITLTRRFIYGKRDKIFERSFFWEFMTTFYILPAALLLHLLYHEIGAIAVLFIGFSIASTSYILRLYYGSRSMNERLRMVSEIGHELTAQLNVKETLDLFMERIVELVPVDQALLFDVREGDALKLIRLYDPKNHSPYKQGIRINKGEGIGYTFCANGAGVRYGKRKQWQHNWKVTAPAYSESLMCLPIQRENQMIGMLVLLSDQRNAYEKYQYTLVHLLADFMAVSLLNAVNYEQTKKFSERCALTGLYNYRYFEKELHKLFEYRDTSEPVSLIMIDLDHFKQVNDTYGHEAGNDVLRQVADRLSLVSPEESVLARYGGEEFSIILPGCISDEAAAIASEVQQCMTERIFITQHYLRDQSIVTLAVTASIGVASYPENSEDHLELVRHADRAMYVGAKQRGRNRVAIYNQIEQSPENIPS</sequence>
<proteinExistence type="predicted"/>
<dbReference type="InterPro" id="IPR003018">
    <property type="entry name" value="GAF"/>
</dbReference>
<keyword evidence="4" id="KW-1185">Reference proteome</keyword>
<dbReference type="PANTHER" id="PTHR45138:SF9">
    <property type="entry name" value="DIGUANYLATE CYCLASE DGCM-RELATED"/>
    <property type="match status" value="1"/>
</dbReference>
<dbReference type="InterPro" id="IPR000160">
    <property type="entry name" value="GGDEF_dom"/>
</dbReference>
<gene>
    <name evidence="3" type="ORF">SAMN05421503_2035</name>
</gene>
<evidence type="ECO:0000259" key="2">
    <source>
        <dbReference type="PROSITE" id="PS50887"/>
    </source>
</evidence>
<dbReference type="InterPro" id="IPR043128">
    <property type="entry name" value="Rev_trsase/Diguanyl_cyclase"/>
</dbReference>
<feature type="transmembrane region" description="Helical" evidence="1">
    <location>
        <begin position="205"/>
        <end position="225"/>
    </location>
</feature>
<dbReference type="OrthoDB" id="9759607at2"/>
<name>A0A285NPK3_9BACI</name>
<dbReference type="InterPro" id="IPR029016">
    <property type="entry name" value="GAF-like_dom_sf"/>
</dbReference>
<dbReference type="FunFam" id="3.30.70.270:FF:000001">
    <property type="entry name" value="Diguanylate cyclase domain protein"/>
    <property type="match status" value="1"/>
</dbReference>